<dbReference type="GeneID" id="54784240"/>
<dbReference type="InterPro" id="IPR041691">
    <property type="entry name" value="Atg6/beclin_CC"/>
</dbReference>
<organism evidence="6 7">
    <name type="scientific">Diutina rugosa</name>
    <name type="common">Yeast</name>
    <name type="synonym">Candida rugosa</name>
    <dbReference type="NCBI Taxonomy" id="5481"/>
    <lineage>
        <taxon>Eukaryota</taxon>
        <taxon>Fungi</taxon>
        <taxon>Dikarya</taxon>
        <taxon>Ascomycota</taxon>
        <taxon>Saccharomycotina</taxon>
        <taxon>Pichiomycetes</taxon>
        <taxon>Debaryomycetaceae</taxon>
        <taxon>Diutina</taxon>
    </lineage>
</organism>
<dbReference type="GO" id="GO:0000045">
    <property type="term" value="P:autophagosome assembly"/>
    <property type="evidence" value="ECO:0007669"/>
    <property type="project" value="TreeGrafter"/>
</dbReference>
<dbReference type="GO" id="GO:0030674">
    <property type="term" value="F:protein-macromolecule adaptor activity"/>
    <property type="evidence" value="ECO:0007669"/>
    <property type="project" value="TreeGrafter"/>
</dbReference>
<dbReference type="InterPro" id="IPR038274">
    <property type="entry name" value="Atg6/Beclin_C_sf"/>
</dbReference>
<feature type="domain" description="Atg6 BARA" evidence="4">
    <location>
        <begin position="309"/>
        <end position="489"/>
    </location>
</feature>
<dbReference type="OMA" id="EWDVYKA"/>
<dbReference type="GO" id="GO:0006995">
    <property type="term" value="P:cellular response to nitrogen starvation"/>
    <property type="evidence" value="ECO:0007669"/>
    <property type="project" value="TreeGrafter"/>
</dbReference>
<dbReference type="PANTHER" id="PTHR12768">
    <property type="entry name" value="BECLIN 1"/>
    <property type="match status" value="1"/>
</dbReference>
<proteinExistence type="inferred from homology"/>
<dbReference type="OrthoDB" id="20368at2759"/>
<comment type="similarity">
    <text evidence="1">Belongs to the beclin family.</text>
</comment>
<dbReference type="InterPro" id="IPR007243">
    <property type="entry name" value="Atg6/Beclin"/>
</dbReference>
<feature type="domain" description="Atg6/beclin coiled-coil" evidence="5">
    <location>
        <begin position="171"/>
        <end position="306"/>
    </location>
</feature>
<feature type="coiled-coil region" evidence="2">
    <location>
        <begin position="242"/>
        <end position="269"/>
    </location>
</feature>
<reference evidence="6 7" key="1">
    <citation type="submission" date="2019-07" db="EMBL/GenBank/DDBJ databases">
        <title>Genome assembly of two rare yeast pathogens: Diutina rugosa and Trichomonascus ciferrii.</title>
        <authorList>
            <person name="Mixao V."/>
            <person name="Saus E."/>
            <person name="Hansen A."/>
            <person name="Lass-Flor C."/>
            <person name="Gabaldon T."/>
        </authorList>
    </citation>
    <scope>NUCLEOTIDE SEQUENCE [LARGE SCALE GENOMIC DNA]</scope>
    <source>
        <strain evidence="6 7">CBS 613</strain>
    </source>
</reference>
<evidence type="ECO:0000259" key="5">
    <source>
        <dbReference type="Pfam" id="PF17675"/>
    </source>
</evidence>
<keyword evidence="2" id="KW-0175">Coiled coil</keyword>
<evidence type="ECO:0000256" key="3">
    <source>
        <dbReference type="SAM" id="MobiDB-lite"/>
    </source>
</evidence>
<dbReference type="Gene3D" id="1.10.418.40">
    <property type="entry name" value="Autophagy protein 6/Beclin 1"/>
    <property type="match status" value="1"/>
</dbReference>
<protein>
    <submittedName>
        <fullName evidence="6">Uncharacterized protein</fullName>
    </submittedName>
</protein>
<accession>A0A642UFE7</accession>
<dbReference type="GO" id="GO:0043548">
    <property type="term" value="F:phosphatidylinositol 3-kinase binding"/>
    <property type="evidence" value="ECO:0007669"/>
    <property type="project" value="TreeGrafter"/>
</dbReference>
<evidence type="ECO:0000313" key="6">
    <source>
        <dbReference type="EMBL" id="KAA8896849.1"/>
    </source>
</evidence>
<dbReference type="Proteomes" id="UP000449547">
    <property type="component" value="Unassembled WGS sequence"/>
</dbReference>
<dbReference type="GO" id="GO:0045324">
    <property type="term" value="P:late endosome to vacuole transport"/>
    <property type="evidence" value="ECO:0007669"/>
    <property type="project" value="TreeGrafter"/>
</dbReference>
<comment type="caution">
    <text evidence="6">The sequence shown here is derived from an EMBL/GenBank/DDBJ whole genome shotgun (WGS) entry which is preliminary data.</text>
</comment>
<dbReference type="VEuPathDB" id="FungiDB:DIURU_005589"/>
<dbReference type="EMBL" id="SWFT01000162">
    <property type="protein sequence ID" value="KAA8896849.1"/>
    <property type="molecule type" value="Genomic_DNA"/>
</dbReference>
<name>A0A642UFE7_DIURU</name>
<evidence type="ECO:0000259" key="4">
    <source>
        <dbReference type="Pfam" id="PF04111"/>
    </source>
</evidence>
<dbReference type="PANTHER" id="PTHR12768:SF4">
    <property type="entry name" value="BECLIN-1"/>
    <property type="match status" value="1"/>
</dbReference>
<evidence type="ECO:0000313" key="7">
    <source>
        <dbReference type="Proteomes" id="UP000449547"/>
    </source>
</evidence>
<feature type="compositionally biased region" description="Polar residues" evidence="3">
    <location>
        <begin position="65"/>
        <end position="77"/>
    </location>
</feature>
<dbReference type="Pfam" id="PF04111">
    <property type="entry name" value="APG6"/>
    <property type="match status" value="1"/>
</dbReference>
<feature type="compositionally biased region" description="Acidic residues" evidence="3">
    <location>
        <begin position="78"/>
        <end position="90"/>
    </location>
</feature>
<evidence type="ECO:0000256" key="2">
    <source>
        <dbReference type="SAM" id="Coils"/>
    </source>
</evidence>
<dbReference type="GO" id="GO:0000407">
    <property type="term" value="C:phagophore assembly site"/>
    <property type="evidence" value="ECO:0007669"/>
    <property type="project" value="TreeGrafter"/>
</dbReference>
<sequence length="493" mass="55277">MTFTCHHCHTEVELDPSLTNLNKAQISLLVAKTHQCQPQPHNAASPASYLPSGRLDTLRQAIGESASQPLYSRNLIESENDDDDDDDDYDYGIPDLASPPSPSRESPSSPLASAFDELDASFVMLRDDITGSSPDNQPETNGHASDTFSKRIKVLTHIFQILSSTTTEDHPLSGDCADLLVENYKLKYDHTQREKELYGNFLAKLQQKHQSAPHTDVDTKLDDAQTQLNELKTIEATKIDELVELENHQAELQQQLKSLTGELQRLQSGELEQALVRRNLAAYDATISSSRLAQTQSVYKSRLDQLDRLRHIDVFALLFNISVTDDGYGSINGYRLGHHIVWSEVNAALGQVVLLLVFLIKKLSVNLVDFKLVPIGSKSQIIKYQTKPPDVPGERRTKSVLNLYSSNEFSLGRLFNFNKLDVSMIAVVEIVLQIQERLYQLDGDIELPYPMSAQGLVGGKSVRVTSNHEWTEGCKHLLINLKWMLTWVKSRGE</sequence>
<feature type="compositionally biased region" description="Low complexity" evidence="3">
    <location>
        <begin position="103"/>
        <end position="112"/>
    </location>
</feature>
<dbReference type="RefSeq" id="XP_034009645.1">
    <property type="nucleotide sequence ID" value="XM_034158587.1"/>
</dbReference>
<dbReference type="GO" id="GO:0034271">
    <property type="term" value="C:phosphatidylinositol 3-kinase complex, class III, type I"/>
    <property type="evidence" value="ECO:0007669"/>
    <property type="project" value="TreeGrafter"/>
</dbReference>
<dbReference type="GO" id="GO:0034272">
    <property type="term" value="C:phosphatidylinositol 3-kinase complex, class III, type II"/>
    <property type="evidence" value="ECO:0007669"/>
    <property type="project" value="TreeGrafter"/>
</dbReference>
<dbReference type="InterPro" id="IPR040455">
    <property type="entry name" value="Atg6_BARA"/>
</dbReference>
<evidence type="ECO:0000256" key="1">
    <source>
        <dbReference type="ARBA" id="ARBA00005965"/>
    </source>
</evidence>
<keyword evidence="7" id="KW-1185">Reference proteome</keyword>
<dbReference type="AlphaFoldDB" id="A0A642UFE7"/>
<dbReference type="GO" id="GO:0000423">
    <property type="term" value="P:mitophagy"/>
    <property type="evidence" value="ECO:0007669"/>
    <property type="project" value="TreeGrafter"/>
</dbReference>
<dbReference type="Pfam" id="PF17675">
    <property type="entry name" value="APG6_N"/>
    <property type="match status" value="1"/>
</dbReference>
<feature type="region of interest" description="Disordered" evidence="3">
    <location>
        <begin position="64"/>
        <end position="112"/>
    </location>
</feature>
<gene>
    <name evidence="6" type="ORF">DIURU_005589</name>
</gene>